<dbReference type="InterPro" id="IPR016496">
    <property type="entry name" value="GTPase_HflX"/>
</dbReference>
<dbReference type="SUPFAM" id="SSF52540">
    <property type="entry name" value="P-loop containing nucleoside triphosphate hydrolases"/>
    <property type="match status" value="1"/>
</dbReference>
<dbReference type="PROSITE" id="PS51705">
    <property type="entry name" value="G_HFLX"/>
    <property type="match status" value="1"/>
</dbReference>
<dbReference type="CDD" id="cd01878">
    <property type="entry name" value="HflX"/>
    <property type="match status" value="1"/>
</dbReference>
<dbReference type="InterPro" id="IPR030394">
    <property type="entry name" value="G_HFLX_dom"/>
</dbReference>
<dbReference type="GO" id="GO:0005525">
    <property type="term" value="F:GTP binding"/>
    <property type="evidence" value="ECO:0007669"/>
    <property type="project" value="UniProtKB-KW"/>
</dbReference>
<dbReference type="Gene3D" id="3.40.50.11060">
    <property type="entry name" value="GTPase HflX, N-terminal domain"/>
    <property type="match status" value="1"/>
</dbReference>
<organism evidence="6 7">
    <name type="scientific">Aphidius gifuensis</name>
    <name type="common">Parasitoid wasp</name>
    <dbReference type="NCBI Taxonomy" id="684658"/>
    <lineage>
        <taxon>Eukaryota</taxon>
        <taxon>Metazoa</taxon>
        <taxon>Ecdysozoa</taxon>
        <taxon>Arthropoda</taxon>
        <taxon>Hexapoda</taxon>
        <taxon>Insecta</taxon>
        <taxon>Pterygota</taxon>
        <taxon>Neoptera</taxon>
        <taxon>Endopterygota</taxon>
        <taxon>Hymenoptera</taxon>
        <taxon>Apocrita</taxon>
        <taxon>Ichneumonoidea</taxon>
        <taxon>Braconidae</taxon>
        <taxon>Aphidiinae</taxon>
        <taxon>Aphidius</taxon>
    </lineage>
</organism>
<dbReference type="InterPro" id="IPR006073">
    <property type="entry name" value="GTP-bd"/>
</dbReference>
<dbReference type="InterPro" id="IPR027417">
    <property type="entry name" value="P-loop_NTPase"/>
</dbReference>
<sequence length="490" mass="55542">MSILQKLWHINKYVPAKFVKSNLFSLKNNNTLKSCVITKRLIHNEQDDYDENPNKIDIDAGYTEILTQFINPSISGHKTLVIQPYIKWGKNKKTITSPDLQLNEAVALVKTLPKWTVTDSMCISMMTLKKDYIFGKGNLDMLTKKIRSNSKITAVFISMNLLRPIQIKDLQELFGVPVYDRYSIVIQIFRVHAKTTEAKLQVALAELPYIWTKLNWTAEDSGGRINLSESRRMILHSRESKLKNSLKKLKEHRKLIRQHRKNLDIPSVAVVGYTNAGKTCLIKALTGDASLTPENKLFATLDTTAHEGILPCKLKILYVDTIGFIQDIPEGLIEPFVATFEDAILSDVIVHVYDASHPDKHAQVIHVKETLTKIMSELLDEEKPVIEVANKCDLIPAGTVSEDILTVSSTQSHGIDLLRNEIQKKLLSVTGRQSVTIRVKSGSSIASWLYKETTVVNAEPDEKDLQYILMSVIATEHQMHKFRKFLKNNK</sequence>
<gene>
    <name evidence="6" type="ORF">HCN44_008357</name>
</gene>
<keyword evidence="1" id="KW-0479">Metal-binding</keyword>
<evidence type="ECO:0000256" key="2">
    <source>
        <dbReference type="ARBA" id="ARBA00022741"/>
    </source>
</evidence>
<dbReference type="GO" id="GO:0043022">
    <property type="term" value="F:ribosome binding"/>
    <property type="evidence" value="ECO:0007669"/>
    <property type="project" value="TreeGrafter"/>
</dbReference>
<dbReference type="AlphaFoldDB" id="A0A834XLZ6"/>
<reference evidence="6 7" key="1">
    <citation type="submission" date="2020-08" db="EMBL/GenBank/DDBJ databases">
        <title>Aphidius gifuensis genome sequencing and assembly.</title>
        <authorList>
            <person name="Du Z."/>
        </authorList>
    </citation>
    <scope>NUCLEOTIDE SEQUENCE [LARGE SCALE GENOMIC DNA]</scope>
    <source>
        <strain evidence="6">YNYX2018</strain>
        <tissue evidence="6">Adults</tissue>
    </source>
</reference>
<dbReference type="PANTHER" id="PTHR10229:SF0">
    <property type="entry name" value="GTP-BINDING PROTEIN 6-RELATED"/>
    <property type="match status" value="1"/>
</dbReference>
<dbReference type="Pfam" id="PF01926">
    <property type="entry name" value="MMR_HSR1"/>
    <property type="match status" value="1"/>
</dbReference>
<dbReference type="NCBIfam" id="TIGR03156">
    <property type="entry name" value="GTP_HflX"/>
    <property type="match status" value="1"/>
</dbReference>
<dbReference type="GO" id="GO:0046872">
    <property type="term" value="F:metal ion binding"/>
    <property type="evidence" value="ECO:0007669"/>
    <property type="project" value="UniProtKB-KW"/>
</dbReference>
<keyword evidence="7" id="KW-1185">Reference proteome</keyword>
<dbReference type="Proteomes" id="UP000639338">
    <property type="component" value="Unassembled WGS sequence"/>
</dbReference>
<dbReference type="Pfam" id="PF16360">
    <property type="entry name" value="GTP-bdg_M"/>
    <property type="match status" value="1"/>
</dbReference>
<evidence type="ECO:0000256" key="4">
    <source>
        <dbReference type="ARBA" id="ARBA00023134"/>
    </source>
</evidence>
<protein>
    <recommendedName>
        <fullName evidence="5">Hflx-type G domain-containing protein</fullName>
    </recommendedName>
</protein>
<keyword evidence="3" id="KW-0460">Magnesium</keyword>
<keyword evidence="2" id="KW-0547">Nucleotide-binding</keyword>
<dbReference type="OrthoDB" id="10268034at2759"/>
<dbReference type="EMBL" id="JACMRX010000005">
    <property type="protein sequence ID" value="KAF7989683.1"/>
    <property type="molecule type" value="Genomic_DNA"/>
</dbReference>
<comment type="caution">
    <text evidence="6">The sequence shown here is derived from an EMBL/GenBank/DDBJ whole genome shotgun (WGS) entry which is preliminary data.</text>
</comment>
<dbReference type="InterPro" id="IPR032305">
    <property type="entry name" value="GTP-bd_M"/>
</dbReference>
<evidence type="ECO:0000313" key="6">
    <source>
        <dbReference type="EMBL" id="KAF7989683.1"/>
    </source>
</evidence>
<dbReference type="FunFam" id="3.40.50.300:FF:000886">
    <property type="entry name" value="Putative GTP-binding protein 6"/>
    <property type="match status" value="1"/>
</dbReference>
<name>A0A834XLZ6_APHGI</name>
<dbReference type="PANTHER" id="PTHR10229">
    <property type="entry name" value="GTP-BINDING PROTEIN HFLX"/>
    <property type="match status" value="1"/>
</dbReference>
<accession>A0A834XLZ6</accession>
<dbReference type="GO" id="GO:0005737">
    <property type="term" value="C:cytoplasm"/>
    <property type="evidence" value="ECO:0007669"/>
    <property type="project" value="TreeGrafter"/>
</dbReference>
<keyword evidence="4" id="KW-0342">GTP-binding</keyword>
<dbReference type="InterPro" id="IPR025121">
    <property type="entry name" value="GTPase_HflX_N"/>
</dbReference>
<feature type="domain" description="Hflx-type G" evidence="5">
    <location>
        <begin position="266"/>
        <end position="430"/>
    </location>
</feature>
<dbReference type="InterPro" id="IPR042108">
    <property type="entry name" value="GTPase_HflX_N_sf"/>
</dbReference>
<evidence type="ECO:0000256" key="1">
    <source>
        <dbReference type="ARBA" id="ARBA00022723"/>
    </source>
</evidence>
<evidence type="ECO:0000256" key="3">
    <source>
        <dbReference type="ARBA" id="ARBA00022842"/>
    </source>
</evidence>
<proteinExistence type="predicted"/>
<evidence type="ECO:0000313" key="7">
    <source>
        <dbReference type="Proteomes" id="UP000639338"/>
    </source>
</evidence>
<dbReference type="Pfam" id="PF13167">
    <property type="entry name" value="GTP-bdg_N"/>
    <property type="match status" value="1"/>
</dbReference>
<evidence type="ECO:0000259" key="5">
    <source>
        <dbReference type="PROSITE" id="PS51705"/>
    </source>
</evidence>
<dbReference type="Gene3D" id="3.40.50.300">
    <property type="entry name" value="P-loop containing nucleotide triphosphate hydrolases"/>
    <property type="match status" value="1"/>
</dbReference>